<proteinExistence type="predicted"/>
<dbReference type="InterPro" id="IPR004342">
    <property type="entry name" value="EXS_C"/>
</dbReference>
<evidence type="ECO:0000256" key="3">
    <source>
        <dbReference type="ARBA" id="ARBA00022989"/>
    </source>
</evidence>
<feature type="transmembrane region" description="Helical" evidence="5">
    <location>
        <begin position="25"/>
        <end position="45"/>
    </location>
</feature>
<dbReference type="Proteomes" id="UP000054886">
    <property type="component" value="Unassembled WGS sequence"/>
</dbReference>
<dbReference type="AlphaFoldDB" id="A0A0W0D5C5"/>
<feature type="domain" description="EXS" evidence="6">
    <location>
        <begin position="181"/>
        <end position="368"/>
    </location>
</feature>
<accession>A0A0W0D5C5</accession>
<feature type="transmembrane region" description="Helical" evidence="5">
    <location>
        <begin position="293"/>
        <end position="314"/>
    </location>
</feature>
<evidence type="ECO:0000256" key="4">
    <source>
        <dbReference type="ARBA" id="ARBA00023136"/>
    </source>
</evidence>
<reference evidence="7 8" key="1">
    <citation type="submission" date="2015-10" db="EMBL/GenBank/DDBJ databases">
        <title>Draft genomes sequences of Candida glabrata isolates 1A, 1B, 2A, 2B, 3A and 3B.</title>
        <authorList>
            <person name="Haavelsrud O.E."/>
            <person name="Gaustad P."/>
        </authorList>
    </citation>
    <scope>NUCLEOTIDE SEQUENCE [LARGE SCALE GENOMIC DNA]</scope>
    <source>
        <strain evidence="7">910700640</strain>
    </source>
</reference>
<evidence type="ECO:0000313" key="7">
    <source>
        <dbReference type="EMBL" id="KTB12402.1"/>
    </source>
</evidence>
<dbReference type="PANTHER" id="PTHR10783:SF46">
    <property type="entry name" value="PROTEIN ERD1 HOMOLOG 2"/>
    <property type="match status" value="1"/>
</dbReference>
<keyword evidence="3 5" id="KW-1133">Transmembrane helix</keyword>
<comment type="caution">
    <text evidence="7">The sequence shown here is derived from an EMBL/GenBank/DDBJ whole genome shotgun (WGS) entry which is preliminary data.</text>
</comment>
<dbReference type="VEuPathDB" id="FungiDB:GVI51_F02585"/>
<feature type="transmembrane region" description="Helical" evidence="5">
    <location>
        <begin position="81"/>
        <end position="100"/>
    </location>
</feature>
<evidence type="ECO:0000256" key="1">
    <source>
        <dbReference type="ARBA" id="ARBA00004141"/>
    </source>
</evidence>
<sequence length="368" mass="42987">MIILEEEKESISLLRYLVNVPPAQLINVLLLLAAFLWAWIVRFLLRHSIDIGAVVQLSHPWDQFAANNARLKTQSTRFTTYLARVILPLTLLTNILHSYIEENKDANALVVLMYTLLPLGQAAFLIFSILKTCGVVRYCVKRCLVIESSPRALRNVYILFSDTVTSFNKPIIDFALYLTYLLGIQITHFDLFLAVIPPLIRLCQCLKEYKTTKEFTLLANALKYSCHLPVVLCLWYSRVYGDDSLTIRDYNILKVMMFIQSTYSYIWDVRKDWTITSISSIRYQKSRVLFPKFYYHIAIVMDGIMRYWWLWIIILAPYDVSGKPTALFFEKEAQFIELIRRAGWVVFKLESEYSSRDSDAINYQKESR</sequence>
<keyword evidence="4 5" id="KW-0472">Membrane</keyword>
<dbReference type="Pfam" id="PF03124">
    <property type="entry name" value="EXS"/>
    <property type="match status" value="1"/>
</dbReference>
<dbReference type="VEuPathDB" id="FungiDB:B1J91_F02871g"/>
<dbReference type="VEuPathDB" id="FungiDB:CAGL0F02871g"/>
<evidence type="ECO:0000313" key="8">
    <source>
        <dbReference type="Proteomes" id="UP000054886"/>
    </source>
</evidence>
<dbReference type="VEuPathDB" id="FungiDB:GWK60_F02585"/>
<dbReference type="PANTHER" id="PTHR10783">
    <property type="entry name" value="XENOTROPIC AND POLYTROPIC RETROVIRUS RECEPTOR 1-RELATED"/>
    <property type="match status" value="1"/>
</dbReference>
<organism evidence="7 8">
    <name type="scientific">Candida glabrata</name>
    <name type="common">Yeast</name>
    <name type="synonym">Torulopsis glabrata</name>
    <dbReference type="NCBI Taxonomy" id="5478"/>
    <lineage>
        <taxon>Eukaryota</taxon>
        <taxon>Fungi</taxon>
        <taxon>Dikarya</taxon>
        <taxon>Ascomycota</taxon>
        <taxon>Saccharomycotina</taxon>
        <taxon>Saccharomycetes</taxon>
        <taxon>Saccharomycetales</taxon>
        <taxon>Saccharomycetaceae</taxon>
        <taxon>Nakaseomyces</taxon>
    </lineage>
</organism>
<evidence type="ECO:0000259" key="6">
    <source>
        <dbReference type="PROSITE" id="PS51380"/>
    </source>
</evidence>
<comment type="subcellular location">
    <subcellularLocation>
        <location evidence="1">Membrane</location>
        <topology evidence="1">Multi-pass membrane protein</topology>
    </subcellularLocation>
</comment>
<protein>
    <submittedName>
        <fullName evidence="7">Protein ERD1</fullName>
    </submittedName>
</protein>
<dbReference type="PROSITE" id="PS51380">
    <property type="entry name" value="EXS"/>
    <property type="match status" value="1"/>
</dbReference>
<evidence type="ECO:0000256" key="2">
    <source>
        <dbReference type="ARBA" id="ARBA00022692"/>
    </source>
</evidence>
<dbReference type="GO" id="GO:0005737">
    <property type="term" value="C:cytoplasm"/>
    <property type="evidence" value="ECO:0007669"/>
    <property type="project" value="TreeGrafter"/>
</dbReference>
<dbReference type="GO" id="GO:0016020">
    <property type="term" value="C:membrane"/>
    <property type="evidence" value="ECO:0007669"/>
    <property type="project" value="UniProtKB-SubCell"/>
</dbReference>
<name>A0A0W0D5C5_CANGB</name>
<keyword evidence="2 5" id="KW-0812">Transmembrane</keyword>
<dbReference type="EMBL" id="LLZZ01000022">
    <property type="protein sequence ID" value="KTB12402.1"/>
    <property type="molecule type" value="Genomic_DNA"/>
</dbReference>
<gene>
    <name evidence="7" type="ORF">AO440_001220</name>
</gene>
<feature type="transmembrane region" description="Helical" evidence="5">
    <location>
        <begin position="106"/>
        <end position="127"/>
    </location>
</feature>
<evidence type="ECO:0000256" key="5">
    <source>
        <dbReference type="SAM" id="Phobius"/>
    </source>
</evidence>